<organism evidence="2 3">
    <name type="scientific">Stenotrophomonas koreensis</name>
    <dbReference type="NCBI Taxonomy" id="266128"/>
    <lineage>
        <taxon>Bacteria</taxon>
        <taxon>Pseudomonadati</taxon>
        <taxon>Pseudomonadota</taxon>
        <taxon>Gammaproteobacteria</taxon>
        <taxon>Lysobacterales</taxon>
        <taxon>Lysobacteraceae</taxon>
        <taxon>Stenotrophomonas</taxon>
    </lineage>
</organism>
<evidence type="ECO:0000256" key="1">
    <source>
        <dbReference type="SAM" id="Phobius"/>
    </source>
</evidence>
<evidence type="ECO:0000313" key="3">
    <source>
        <dbReference type="Proteomes" id="UP000051254"/>
    </source>
</evidence>
<name>A0A0R0BRT1_9GAMM</name>
<dbReference type="STRING" id="266128.ABB25_11175"/>
<sequence>MPGVSALVLRDVQLGPAPSWWPPAPGWWLLALALLVLLAGLALWQLLVWRRRRQWQQHFDAALAQAGCPLQRVRRASELLRRAALAQQPAAASLAGEAWQRWLAQGVRKVDARALQLLAEGGYRRQLDQQQADLACALARQRFIAVMVGR</sequence>
<dbReference type="AlphaFoldDB" id="A0A0R0BRT1"/>
<protein>
    <recommendedName>
        <fullName evidence="4">DUF4381 domain-containing protein</fullName>
    </recommendedName>
</protein>
<reference evidence="2 3" key="1">
    <citation type="submission" date="2015-05" db="EMBL/GenBank/DDBJ databases">
        <title>Genome sequencing and analysis of members of genus Stenotrophomonas.</title>
        <authorList>
            <person name="Patil P.P."/>
            <person name="Midha S."/>
            <person name="Patil P.B."/>
        </authorList>
    </citation>
    <scope>NUCLEOTIDE SEQUENCE [LARGE SCALE GENOMIC DNA]</scope>
    <source>
        <strain evidence="2 3">DSM 17805</strain>
    </source>
</reference>
<dbReference type="RefSeq" id="WP_057666807.1">
    <property type="nucleotide sequence ID" value="NZ_LDJH01000019.1"/>
</dbReference>
<comment type="caution">
    <text evidence="2">The sequence shown here is derived from an EMBL/GenBank/DDBJ whole genome shotgun (WGS) entry which is preliminary data.</text>
</comment>
<dbReference type="PATRIC" id="fig|266128.3.peg.1114"/>
<dbReference type="Proteomes" id="UP000051254">
    <property type="component" value="Unassembled WGS sequence"/>
</dbReference>
<keyword evidence="3" id="KW-1185">Reference proteome</keyword>
<dbReference type="InterPro" id="IPR025489">
    <property type="entry name" value="DUF4381"/>
</dbReference>
<accession>A0A0R0BRT1</accession>
<feature type="transmembrane region" description="Helical" evidence="1">
    <location>
        <begin position="27"/>
        <end position="49"/>
    </location>
</feature>
<evidence type="ECO:0000313" key="2">
    <source>
        <dbReference type="EMBL" id="KRG56385.1"/>
    </source>
</evidence>
<keyword evidence="1" id="KW-1133">Transmembrane helix</keyword>
<evidence type="ECO:0008006" key="4">
    <source>
        <dbReference type="Google" id="ProtNLM"/>
    </source>
</evidence>
<gene>
    <name evidence="2" type="ORF">ABB25_11175</name>
</gene>
<keyword evidence="1" id="KW-0812">Transmembrane</keyword>
<dbReference type="Pfam" id="PF14316">
    <property type="entry name" value="DUF4381"/>
    <property type="match status" value="1"/>
</dbReference>
<keyword evidence="1" id="KW-0472">Membrane</keyword>
<proteinExistence type="predicted"/>
<dbReference type="EMBL" id="LDJH01000019">
    <property type="protein sequence ID" value="KRG56385.1"/>
    <property type="molecule type" value="Genomic_DNA"/>
</dbReference>